<evidence type="ECO:0000256" key="8">
    <source>
        <dbReference type="ARBA" id="ARBA00022781"/>
    </source>
</evidence>
<reference evidence="19" key="1">
    <citation type="submission" date="2021-03" db="EMBL/GenBank/DDBJ databases">
        <title>Description of Psychrosphaera ytuae sp. nov. isolated from deep sea sediment of South China Sea.</title>
        <authorList>
            <person name="Zhang J."/>
            <person name="Xu X.-D."/>
        </authorList>
    </citation>
    <scope>NUCLEOTIDE SEQUENCE</scope>
    <source>
        <strain evidence="19">MTZ26</strain>
    </source>
</reference>
<dbReference type="Pfam" id="PF00401">
    <property type="entry name" value="ATP-synt_DE"/>
    <property type="match status" value="1"/>
</dbReference>
<sequence length="139" mass="15080">MASPLIELNIVSPNQPVFKGMVQSLVVKGSEGELGVQYGHAPLLASIKPSMLRYTNESGNDEAVYVAGGIVEIQPNQVNVMADVAARGEQIDREKAQKAKESAKTRLAECDVKKFLAIELELMKATAQLQVADHYKKKG</sequence>
<evidence type="ECO:0000313" key="20">
    <source>
        <dbReference type="Proteomes" id="UP000682739"/>
    </source>
</evidence>
<evidence type="ECO:0000256" key="10">
    <source>
        <dbReference type="ARBA" id="ARBA00023136"/>
    </source>
</evidence>
<feature type="domain" description="ATP synthase epsilon subunit C-terminal" evidence="17">
    <location>
        <begin position="89"/>
        <end position="132"/>
    </location>
</feature>
<dbReference type="InterPro" id="IPR020546">
    <property type="entry name" value="ATP_synth_F1_dsu/esu_N"/>
</dbReference>
<dbReference type="GO" id="GO:0045259">
    <property type="term" value="C:proton-transporting ATP synthase complex"/>
    <property type="evidence" value="ECO:0007669"/>
    <property type="project" value="UniProtKB-KW"/>
</dbReference>
<proteinExistence type="inferred from homology"/>
<dbReference type="KEGG" id="psym:J1N51_06025"/>
<dbReference type="HAMAP" id="MF_00530">
    <property type="entry name" value="ATP_synth_epsil_bac"/>
    <property type="match status" value="1"/>
</dbReference>
<evidence type="ECO:0000256" key="2">
    <source>
        <dbReference type="ARBA" id="ARBA00004202"/>
    </source>
</evidence>
<keyword evidence="9 15" id="KW-0406">Ion transport</keyword>
<dbReference type="GO" id="GO:0005524">
    <property type="term" value="F:ATP binding"/>
    <property type="evidence" value="ECO:0007669"/>
    <property type="project" value="UniProtKB-UniRule"/>
</dbReference>
<organism evidence="19 20">
    <name type="scientific">Psychrosphaera ytuae</name>
    <dbReference type="NCBI Taxonomy" id="2820710"/>
    <lineage>
        <taxon>Bacteria</taxon>
        <taxon>Pseudomonadati</taxon>
        <taxon>Pseudomonadota</taxon>
        <taxon>Gammaproteobacteria</taxon>
        <taxon>Alteromonadales</taxon>
        <taxon>Pseudoalteromonadaceae</taxon>
        <taxon>Psychrosphaera</taxon>
    </lineage>
</organism>
<dbReference type="Gene3D" id="2.60.15.10">
    <property type="entry name" value="F0F1 ATP synthase delta/epsilon subunit, N-terminal"/>
    <property type="match status" value="1"/>
</dbReference>
<evidence type="ECO:0000256" key="4">
    <source>
        <dbReference type="ARBA" id="ARBA00011648"/>
    </source>
</evidence>
<keyword evidence="12 15" id="KW-0066">ATP synthesis</keyword>
<evidence type="ECO:0000256" key="6">
    <source>
        <dbReference type="ARBA" id="ARBA00022448"/>
    </source>
</evidence>
<gene>
    <name evidence="15 19" type="primary">atpC</name>
    <name evidence="19" type="ORF">J1N51_06025</name>
</gene>
<feature type="domain" description="ATP synthase F1 complex delta/epsilon subunit N-terminal" evidence="18">
    <location>
        <begin position="7"/>
        <end position="85"/>
    </location>
</feature>
<dbReference type="SUPFAM" id="SSF51344">
    <property type="entry name" value="Epsilon subunit of F1F0-ATP synthase N-terminal domain"/>
    <property type="match status" value="1"/>
</dbReference>
<comment type="subcellular location">
    <subcellularLocation>
        <location evidence="2 15">Cell membrane</location>
        <topology evidence="2 15">Peripheral membrane protein</topology>
    </subcellularLocation>
</comment>
<comment type="similarity">
    <text evidence="3 15 16">Belongs to the ATPase epsilon chain family.</text>
</comment>
<evidence type="ECO:0000256" key="15">
    <source>
        <dbReference type="HAMAP-Rule" id="MF_00530"/>
    </source>
</evidence>
<evidence type="ECO:0000256" key="5">
    <source>
        <dbReference type="ARBA" id="ARBA00014480"/>
    </source>
</evidence>
<dbReference type="AlphaFoldDB" id="A0A975DDQ5"/>
<evidence type="ECO:0000256" key="16">
    <source>
        <dbReference type="RuleBase" id="RU003656"/>
    </source>
</evidence>
<evidence type="ECO:0000256" key="9">
    <source>
        <dbReference type="ARBA" id="ARBA00023065"/>
    </source>
</evidence>
<keyword evidence="10 15" id="KW-0472">Membrane</keyword>
<dbReference type="InterPro" id="IPR001469">
    <property type="entry name" value="ATP_synth_F1_dsu/esu"/>
</dbReference>
<keyword evidence="7 15" id="KW-1003">Cell membrane</keyword>
<dbReference type="InterPro" id="IPR036771">
    <property type="entry name" value="ATPsynth_dsu/esu_N"/>
</dbReference>
<dbReference type="NCBIfam" id="TIGR01216">
    <property type="entry name" value="ATP_synt_epsi"/>
    <property type="match status" value="1"/>
</dbReference>
<dbReference type="FunFam" id="2.60.15.10:FF:000001">
    <property type="entry name" value="ATP synthase epsilon chain"/>
    <property type="match status" value="1"/>
</dbReference>
<keyword evidence="11 15" id="KW-0139">CF(1)</keyword>
<dbReference type="Proteomes" id="UP000682739">
    <property type="component" value="Chromosome"/>
</dbReference>
<protein>
    <recommendedName>
        <fullName evidence="5 15">ATP synthase epsilon chain</fullName>
    </recommendedName>
    <alternativeName>
        <fullName evidence="14 15">ATP synthase F1 sector epsilon subunit</fullName>
    </alternativeName>
    <alternativeName>
        <fullName evidence="13 15">F-ATPase epsilon subunit</fullName>
    </alternativeName>
</protein>
<dbReference type="RefSeq" id="WP_208833038.1">
    <property type="nucleotide sequence ID" value="NZ_CP072110.1"/>
</dbReference>
<evidence type="ECO:0000313" key="19">
    <source>
        <dbReference type="EMBL" id="QTH65003.1"/>
    </source>
</evidence>
<evidence type="ECO:0000256" key="14">
    <source>
        <dbReference type="ARBA" id="ARBA00031795"/>
    </source>
</evidence>
<dbReference type="InterPro" id="IPR020547">
    <property type="entry name" value="ATP_synth_F1_esu_C"/>
</dbReference>
<dbReference type="GO" id="GO:0005886">
    <property type="term" value="C:plasma membrane"/>
    <property type="evidence" value="ECO:0007669"/>
    <property type="project" value="UniProtKB-SubCell"/>
</dbReference>
<dbReference type="EMBL" id="CP072110">
    <property type="protein sequence ID" value="QTH65003.1"/>
    <property type="molecule type" value="Genomic_DNA"/>
</dbReference>
<name>A0A975DDQ5_9GAMM</name>
<evidence type="ECO:0000256" key="13">
    <source>
        <dbReference type="ARBA" id="ARBA00030215"/>
    </source>
</evidence>
<dbReference type="CDD" id="cd12152">
    <property type="entry name" value="F1-ATPase_delta"/>
    <property type="match status" value="1"/>
</dbReference>
<evidence type="ECO:0000256" key="3">
    <source>
        <dbReference type="ARBA" id="ARBA00005712"/>
    </source>
</evidence>
<dbReference type="GO" id="GO:0046933">
    <property type="term" value="F:proton-transporting ATP synthase activity, rotational mechanism"/>
    <property type="evidence" value="ECO:0007669"/>
    <property type="project" value="UniProtKB-UniRule"/>
</dbReference>
<comment type="subunit">
    <text evidence="4 15 16">F-type ATPases have 2 components, CF(1) - the catalytic core - and CF(0) - the membrane proton channel. CF(1) has five subunits: alpha(3), beta(3), gamma(1), delta(1), epsilon(1). CF(0) has three main subunits: a, b and c.</text>
</comment>
<evidence type="ECO:0000256" key="7">
    <source>
        <dbReference type="ARBA" id="ARBA00022475"/>
    </source>
</evidence>
<comment type="function">
    <text evidence="1 15">Produces ATP from ADP in the presence of a proton gradient across the membrane.</text>
</comment>
<keyword evidence="8 15" id="KW-0375">Hydrogen ion transport</keyword>
<evidence type="ECO:0000256" key="11">
    <source>
        <dbReference type="ARBA" id="ARBA00023196"/>
    </source>
</evidence>
<evidence type="ECO:0000259" key="17">
    <source>
        <dbReference type="Pfam" id="PF00401"/>
    </source>
</evidence>
<evidence type="ECO:0000256" key="12">
    <source>
        <dbReference type="ARBA" id="ARBA00023310"/>
    </source>
</evidence>
<dbReference type="PANTHER" id="PTHR13822:SF10">
    <property type="entry name" value="ATP SYNTHASE EPSILON CHAIN, CHLOROPLASTIC"/>
    <property type="match status" value="1"/>
</dbReference>
<dbReference type="PANTHER" id="PTHR13822">
    <property type="entry name" value="ATP SYNTHASE DELTA/EPSILON CHAIN"/>
    <property type="match status" value="1"/>
</dbReference>
<evidence type="ECO:0000259" key="18">
    <source>
        <dbReference type="Pfam" id="PF02823"/>
    </source>
</evidence>
<evidence type="ECO:0000256" key="1">
    <source>
        <dbReference type="ARBA" id="ARBA00003543"/>
    </source>
</evidence>
<keyword evidence="6 15" id="KW-0813">Transport</keyword>
<keyword evidence="20" id="KW-1185">Reference proteome</keyword>
<dbReference type="Pfam" id="PF02823">
    <property type="entry name" value="ATP-synt_DE_N"/>
    <property type="match status" value="1"/>
</dbReference>
<accession>A0A975DDQ5</accession>